<dbReference type="RefSeq" id="XP_005066686.1">
    <property type="nucleotide sequence ID" value="XM_005066629.4"/>
</dbReference>
<feature type="compositionally biased region" description="Low complexity" evidence="1">
    <location>
        <begin position="42"/>
        <end position="59"/>
    </location>
</feature>
<keyword evidence="2" id="KW-1185">Reference proteome</keyword>
<dbReference type="Proteomes" id="UP000886700">
    <property type="component" value="Unplaced"/>
</dbReference>
<dbReference type="AlphaFoldDB" id="A0A1U7Q7F8"/>
<dbReference type="PANTHER" id="PTHR35256">
    <property type="entry name" value="CHROMOSOME 8 OPEN READING FRAME 48"/>
    <property type="match status" value="1"/>
</dbReference>
<dbReference type="KEGG" id="maua:101835824"/>
<organism evidence="2 3">
    <name type="scientific">Mesocricetus auratus</name>
    <name type="common">Golden hamster</name>
    <dbReference type="NCBI Taxonomy" id="10036"/>
    <lineage>
        <taxon>Eukaryota</taxon>
        <taxon>Metazoa</taxon>
        <taxon>Chordata</taxon>
        <taxon>Craniata</taxon>
        <taxon>Vertebrata</taxon>
        <taxon>Euteleostomi</taxon>
        <taxon>Mammalia</taxon>
        <taxon>Eutheria</taxon>
        <taxon>Euarchontoglires</taxon>
        <taxon>Glires</taxon>
        <taxon>Rodentia</taxon>
        <taxon>Myomorpha</taxon>
        <taxon>Muroidea</taxon>
        <taxon>Cricetidae</taxon>
        <taxon>Cricetinae</taxon>
        <taxon>Mesocricetus</taxon>
    </lineage>
</organism>
<evidence type="ECO:0000256" key="1">
    <source>
        <dbReference type="SAM" id="MobiDB-lite"/>
    </source>
</evidence>
<evidence type="ECO:0000313" key="2">
    <source>
        <dbReference type="Proteomes" id="UP000886700"/>
    </source>
</evidence>
<dbReference type="CTD" id="109313672"/>
<dbReference type="OrthoDB" id="9976953at2759"/>
<reference evidence="3" key="1">
    <citation type="submission" date="2025-08" db="UniProtKB">
        <authorList>
            <consortium name="RefSeq"/>
        </authorList>
    </citation>
    <scope>IDENTIFICATION</scope>
    <source>
        <tissue evidence="3">Liver</tissue>
    </source>
</reference>
<evidence type="ECO:0000313" key="3">
    <source>
        <dbReference type="RefSeq" id="XP_005066686.1"/>
    </source>
</evidence>
<dbReference type="GeneID" id="101835824"/>
<name>A0A1U7Q7F8_MESAU</name>
<proteinExistence type="predicted"/>
<dbReference type="InterPro" id="IPR027932">
    <property type="entry name" value="DUF4606"/>
</dbReference>
<accession>A0A1U7Q7F8</accession>
<gene>
    <name evidence="3" type="primary">CUNH8orf48</name>
</gene>
<protein>
    <submittedName>
        <fullName evidence="3">Uncharacterized protein C8orf48 homolog</fullName>
    </submittedName>
</protein>
<dbReference type="PANTHER" id="PTHR35256:SF1">
    <property type="entry name" value="EXPRESSED SEQUENCE AI429214"/>
    <property type="match status" value="1"/>
</dbReference>
<dbReference type="Pfam" id="PF15379">
    <property type="entry name" value="DUF4606"/>
    <property type="match status" value="1"/>
</dbReference>
<feature type="region of interest" description="Disordered" evidence="1">
    <location>
        <begin position="1"/>
        <end position="81"/>
    </location>
</feature>
<sequence length="292" mass="32605">MEWLSAQEPGDSEDQGGPAQTDVCATQLSEEIPRSCTDEVLSSGSISSSREQQSCSHTSESPPESEKASTSSEEQDEQPELSVLQKLENKLSEKWINRIKTKEIYSERHPSDSRLPTETPVGSAEELNALQSFCTSKVNLIHQREGSRAKKSSRHKRLQFRGIAETSQEDAFSCAVPEELLSRVCLKNTRATLAHIGAIKQHVSSQCPSCNSKRAELARSDFLKRKKTLLESLLLQEKIDEHLHTTDLLTRVGEAHHGFPRLSDDPRIIWERLTRKIQTGSSGFGKVDSKQV</sequence>
<dbReference type="eggNOG" id="ENOG502S4XK">
    <property type="taxonomic scope" value="Eukaryota"/>
</dbReference>